<keyword evidence="2" id="KW-0732">Signal</keyword>
<dbReference type="EMBL" id="JAUIZM010000004">
    <property type="protein sequence ID" value="KAK1386985.1"/>
    <property type="molecule type" value="Genomic_DNA"/>
</dbReference>
<evidence type="ECO:0000313" key="4">
    <source>
        <dbReference type="Proteomes" id="UP001237642"/>
    </source>
</evidence>
<dbReference type="Proteomes" id="UP001237642">
    <property type="component" value="Unassembled WGS sequence"/>
</dbReference>
<comment type="caution">
    <text evidence="3">The sequence shown here is derived from an EMBL/GenBank/DDBJ whole genome shotgun (WGS) entry which is preliminary data.</text>
</comment>
<keyword evidence="4" id="KW-1185">Reference proteome</keyword>
<feature type="chain" id="PRO_5042157322" evidence="2">
    <location>
        <begin position="29"/>
        <end position="613"/>
    </location>
</feature>
<organism evidence="3 4">
    <name type="scientific">Heracleum sosnowskyi</name>
    <dbReference type="NCBI Taxonomy" id="360622"/>
    <lineage>
        <taxon>Eukaryota</taxon>
        <taxon>Viridiplantae</taxon>
        <taxon>Streptophyta</taxon>
        <taxon>Embryophyta</taxon>
        <taxon>Tracheophyta</taxon>
        <taxon>Spermatophyta</taxon>
        <taxon>Magnoliopsida</taxon>
        <taxon>eudicotyledons</taxon>
        <taxon>Gunneridae</taxon>
        <taxon>Pentapetalae</taxon>
        <taxon>asterids</taxon>
        <taxon>campanulids</taxon>
        <taxon>Apiales</taxon>
        <taxon>Apiaceae</taxon>
        <taxon>Apioideae</taxon>
        <taxon>apioid superclade</taxon>
        <taxon>Tordylieae</taxon>
        <taxon>Tordyliinae</taxon>
        <taxon>Heracleum</taxon>
    </lineage>
</organism>
<evidence type="ECO:0000256" key="1">
    <source>
        <dbReference type="SAM" id="Phobius"/>
    </source>
</evidence>
<feature type="transmembrane region" description="Helical" evidence="1">
    <location>
        <begin position="113"/>
        <end position="135"/>
    </location>
</feature>
<gene>
    <name evidence="3" type="ORF">POM88_015163</name>
</gene>
<keyword evidence="1" id="KW-0472">Membrane</keyword>
<dbReference type="PANTHER" id="PTHR31414">
    <property type="entry name" value="TRANSMEMBRANE PROTEIN DDB_G0292058"/>
    <property type="match status" value="1"/>
</dbReference>
<feature type="transmembrane region" description="Helical" evidence="1">
    <location>
        <begin position="506"/>
        <end position="527"/>
    </location>
</feature>
<feature type="signal peptide" evidence="2">
    <location>
        <begin position="1"/>
        <end position="28"/>
    </location>
</feature>
<keyword evidence="3" id="KW-0238">DNA-binding</keyword>
<dbReference type="AlphaFoldDB" id="A0AAD8MRS2"/>
<reference evidence="3" key="1">
    <citation type="submission" date="2023-02" db="EMBL/GenBank/DDBJ databases">
        <title>Genome of toxic invasive species Heracleum sosnowskyi carries increased number of genes despite the absence of recent whole-genome duplications.</title>
        <authorList>
            <person name="Schelkunov M."/>
            <person name="Shtratnikova V."/>
            <person name="Makarenko M."/>
            <person name="Klepikova A."/>
            <person name="Omelchenko D."/>
            <person name="Novikova G."/>
            <person name="Obukhova E."/>
            <person name="Bogdanov V."/>
            <person name="Penin A."/>
            <person name="Logacheva M."/>
        </authorList>
    </citation>
    <scope>NUCLEOTIDE SEQUENCE</scope>
    <source>
        <strain evidence="3">Hsosn_3</strain>
        <tissue evidence="3">Leaf</tissue>
    </source>
</reference>
<feature type="transmembrane region" description="Helical" evidence="1">
    <location>
        <begin position="267"/>
        <end position="289"/>
    </location>
</feature>
<dbReference type="GO" id="GO:0016020">
    <property type="term" value="C:membrane"/>
    <property type="evidence" value="ECO:0007669"/>
    <property type="project" value="TreeGrafter"/>
</dbReference>
<name>A0AAD8MRS2_9APIA</name>
<proteinExistence type="predicted"/>
<evidence type="ECO:0000313" key="3">
    <source>
        <dbReference type="EMBL" id="KAK1386985.1"/>
    </source>
</evidence>
<accession>A0AAD8MRS2</accession>
<keyword evidence="1" id="KW-1133">Transmembrane helix</keyword>
<protein>
    <submittedName>
        <fullName evidence="3">WD repeat and HMG-box DNA-binding protein like</fullName>
    </submittedName>
</protein>
<dbReference type="InterPro" id="IPR040283">
    <property type="entry name" value="DDB_G0292058-like"/>
</dbReference>
<feature type="transmembrane region" description="Helical" evidence="1">
    <location>
        <begin position="156"/>
        <end position="177"/>
    </location>
</feature>
<evidence type="ECO:0000256" key="2">
    <source>
        <dbReference type="SAM" id="SignalP"/>
    </source>
</evidence>
<sequence>MVVKMKKISPFFILHLALFLVLFSASLSSSSVFSSQSDQESLKIVIGDAGLGRWRNGILSAGAEAPGPGTEAIKSTIVLAEKRTNRPDILSNFRRYRGGWDIANNHYWASVGYTGAAGFILAVIWFSFFGIALVVHHCSGLFIKITSNDTWWSRRICLIMIIVFTVAATIGCILLLVGQDEFHGEALSTLNYVVSQSDFTVQILRNVTGFLSLAKTVNVAQIVLPSDVKDDIDKLNTDLNTAAETLQEKTSENSRRIKRVFDTVRSVLITVAVVMLLVSILGLLLSLLGHRNAIHIFVVSGWLLVTVTFILCGIFVIIDNAISDTCMAMGDWVDHPHAETALSNILPCVDQRTTNKTLIKSKQVVNDLADIVNGFIDTFANPDPPRQDNPYYFNQSGPPVPHLCYPYDSNQLQERQCAPQEVSMANASLVWQNYTCAVSGSGLCSTVGRLTPDMYAQLVGTVNISYGLEHYAPLMLNLQNCDFVRATFRYITTDYCSPLENHLQTINAGLAMISTGVLLSLVLWIIYANRPQREDIFGSFSFGIRGRCGNKSCKDVNKDDVASRTSNGRSEARLLLSPLSNSSLTGVQLAGTINPNMKKLPSFLMERMQFIQG</sequence>
<feature type="transmembrane region" description="Helical" evidence="1">
    <location>
        <begin position="296"/>
        <end position="318"/>
    </location>
</feature>
<keyword evidence="1" id="KW-0812">Transmembrane</keyword>
<reference evidence="3" key="2">
    <citation type="submission" date="2023-05" db="EMBL/GenBank/DDBJ databases">
        <authorList>
            <person name="Schelkunov M.I."/>
        </authorList>
    </citation>
    <scope>NUCLEOTIDE SEQUENCE</scope>
    <source>
        <strain evidence="3">Hsosn_3</strain>
        <tissue evidence="3">Leaf</tissue>
    </source>
</reference>
<dbReference type="PANTHER" id="PTHR31414:SF16">
    <property type="entry name" value="TRANSMEMBRANE PROTEIN"/>
    <property type="match status" value="1"/>
</dbReference>
<dbReference type="GO" id="GO:0003677">
    <property type="term" value="F:DNA binding"/>
    <property type="evidence" value="ECO:0007669"/>
    <property type="project" value="UniProtKB-KW"/>
</dbReference>